<proteinExistence type="predicted"/>
<gene>
    <name evidence="1" type="ORF">HZH68_014187</name>
</gene>
<accession>A0A834MU48</accession>
<evidence type="ECO:0000313" key="1">
    <source>
        <dbReference type="EMBL" id="KAF7384575.1"/>
    </source>
</evidence>
<dbReference type="AlphaFoldDB" id="A0A834MU48"/>
<sequence length="87" mass="10229">MLSFADFLRVLDYGFFSKWNEFVNVKSVIRWDKLIVVYCLSMPMVLHLILRKCLNGEFLCRDSQETDSAFVYGNFVVGNKTLEHELQ</sequence>
<dbReference type="Proteomes" id="UP000617340">
    <property type="component" value="Unassembled WGS sequence"/>
</dbReference>
<evidence type="ECO:0000313" key="2">
    <source>
        <dbReference type="Proteomes" id="UP000617340"/>
    </source>
</evidence>
<comment type="caution">
    <text evidence="1">The sequence shown here is derived from an EMBL/GenBank/DDBJ whole genome shotgun (WGS) entry which is preliminary data.</text>
</comment>
<organism evidence="1 2">
    <name type="scientific">Vespula germanica</name>
    <name type="common">German yellow jacket</name>
    <name type="synonym">Paravespula germanica</name>
    <dbReference type="NCBI Taxonomy" id="30212"/>
    <lineage>
        <taxon>Eukaryota</taxon>
        <taxon>Metazoa</taxon>
        <taxon>Ecdysozoa</taxon>
        <taxon>Arthropoda</taxon>
        <taxon>Hexapoda</taxon>
        <taxon>Insecta</taxon>
        <taxon>Pterygota</taxon>
        <taxon>Neoptera</taxon>
        <taxon>Endopterygota</taxon>
        <taxon>Hymenoptera</taxon>
        <taxon>Apocrita</taxon>
        <taxon>Aculeata</taxon>
        <taxon>Vespoidea</taxon>
        <taxon>Vespidae</taxon>
        <taxon>Vespinae</taxon>
        <taxon>Vespula</taxon>
    </lineage>
</organism>
<keyword evidence="2" id="KW-1185">Reference proteome</keyword>
<name>A0A834MU48_VESGE</name>
<dbReference type="EMBL" id="JACSDZ010000017">
    <property type="protein sequence ID" value="KAF7384575.1"/>
    <property type="molecule type" value="Genomic_DNA"/>
</dbReference>
<protein>
    <submittedName>
        <fullName evidence="1">Uncharacterized protein</fullName>
    </submittedName>
</protein>
<reference evidence="1" key="1">
    <citation type="journal article" date="2020" name="G3 (Bethesda)">
        <title>High-Quality Assemblies for Three Invasive Social Wasps from the &lt;i&gt;Vespula&lt;/i&gt; Genus.</title>
        <authorList>
            <person name="Harrop T.W.R."/>
            <person name="Guhlin J."/>
            <person name="McLaughlin G.M."/>
            <person name="Permina E."/>
            <person name="Stockwell P."/>
            <person name="Gilligan J."/>
            <person name="Le Lec M.F."/>
            <person name="Gruber M.A.M."/>
            <person name="Quinn O."/>
            <person name="Lovegrove M."/>
            <person name="Duncan E.J."/>
            <person name="Remnant E.J."/>
            <person name="Van Eeckhoven J."/>
            <person name="Graham B."/>
            <person name="Knapp R.A."/>
            <person name="Langford K.W."/>
            <person name="Kronenberg Z."/>
            <person name="Press M.O."/>
            <person name="Eacker S.M."/>
            <person name="Wilson-Rankin E.E."/>
            <person name="Purcell J."/>
            <person name="Lester P.J."/>
            <person name="Dearden P.K."/>
        </authorList>
    </citation>
    <scope>NUCLEOTIDE SEQUENCE</scope>
    <source>
        <strain evidence="1">Linc-1</strain>
    </source>
</reference>